<feature type="domain" description="RecQ mediated genome instability protein 1 OB-fold" evidence="4">
    <location>
        <begin position="80"/>
        <end position="155"/>
    </location>
</feature>
<keyword evidence="6" id="KW-1185">Reference proteome</keyword>
<organism evidence="5 6">
    <name type="scientific">Pristionchus fissidentatus</name>
    <dbReference type="NCBI Taxonomy" id="1538716"/>
    <lineage>
        <taxon>Eukaryota</taxon>
        <taxon>Metazoa</taxon>
        <taxon>Ecdysozoa</taxon>
        <taxon>Nematoda</taxon>
        <taxon>Chromadorea</taxon>
        <taxon>Rhabditida</taxon>
        <taxon>Rhabditina</taxon>
        <taxon>Diplogasteromorpha</taxon>
        <taxon>Diplogasteroidea</taxon>
        <taxon>Neodiplogasteridae</taxon>
        <taxon>Pristionchus</taxon>
    </lineage>
</organism>
<sequence>MTSSLSSGWHVSDHALGELLEEIPSDANKLETQIMDLDLKSFGLPSLQDKMDKSSGIVKGPIVLQISRIRDCGRASLGESNPSNLLRVFLTDGHQAVSGIAIEKIIGLSEEKTPWGTKILLKGEVKVEGQFILLTPSNVTVMGGRVDRLIERWSIEKNSMKGMARKNGEVAAPKWVSFGKRDNNGEAVKNTKGFRANDVLKGATGKEEEEEGEDEFEKARKEKLEAVEGTERKFAKVDAPKGGLSEEAKVEAMKEKMRKRGEKEEERRELRGMRGGGRGRGRGRRGSDDEPDVPSEFARPSQGITLSSFLGDGVAPAAVAAPSFNASPPPMIYKSSDRGMRGGRGRGEEGRGGYGRDDGRGGYGKQEGRGGYGREDGRGGYGKQEERGGYGREDGGGGYGRAEGRGGYGKQEGRGGYGREDGGGGYGRSEGRGGYGKEGSRGEYGRHGERGGNGQQEGRGGYGRQEGREGYGSEKIPSLMSEADFPSVDGLSKGMGGMKIGGMRSDDMRGGKGGGGGGVREGSRVKAPADDGNFYPATVVYMASGSEAIVKFDGHDAPKTLPIGVLLQ</sequence>
<dbReference type="PANTHER" id="PTHR13681:SF24">
    <property type="entry name" value="TUDOR DOMAIN-CONTAINING PROTEIN 3"/>
    <property type="match status" value="1"/>
</dbReference>
<evidence type="ECO:0000313" key="6">
    <source>
        <dbReference type="Proteomes" id="UP001432322"/>
    </source>
</evidence>
<reference evidence="5" key="1">
    <citation type="submission" date="2023-10" db="EMBL/GenBank/DDBJ databases">
        <title>Genome assembly of Pristionchus species.</title>
        <authorList>
            <person name="Yoshida K."/>
            <person name="Sommer R.J."/>
        </authorList>
    </citation>
    <scope>NUCLEOTIDE SEQUENCE</scope>
    <source>
        <strain evidence="5">RS5133</strain>
    </source>
</reference>
<evidence type="ECO:0000256" key="2">
    <source>
        <dbReference type="ARBA" id="ARBA00023242"/>
    </source>
</evidence>
<protein>
    <recommendedName>
        <fullName evidence="4">RecQ mediated genome instability protein 1 OB-fold domain-containing protein</fullName>
    </recommendedName>
</protein>
<gene>
    <name evidence="5" type="ORF">PFISCL1PPCAC_1980</name>
</gene>
<feature type="compositionally biased region" description="Gly residues" evidence="3">
    <location>
        <begin position="423"/>
        <end position="437"/>
    </location>
</feature>
<comment type="subcellular location">
    <subcellularLocation>
        <location evidence="1">Nucleus</location>
    </subcellularLocation>
</comment>
<dbReference type="Proteomes" id="UP001432322">
    <property type="component" value="Unassembled WGS sequence"/>
</dbReference>
<name>A0AAV5UVD0_9BILA</name>
<proteinExistence type="predicted"/>
<accession>A0AAV5UVD0</accession>
<feature type="compositionally biased region" description="Acidic residues" evidence="3">
    <location>
        <begin position="207"/>
        <end position="216"/>
    </location>
</feature>
<dbReference type="SMART" id="SM01161">
    <property type="entry name" value="DUF1767"/>
    <property type="match status" value="1"/>
</dbReference>
<feature type="compositionally biased region" description="Basic and acidic residues" evidence="3">
    <location>
        <begin position="411"/>
        <end position="422"/>
    </location>
</feature>
<dbReference type="EMBL" id="BTSY01000001">
    <property type="protein sequence ID" value="GMT10683.1"/>
    <property type="molecule type" value="Genomic_DNA"/>
</dbReference>
<feature type="compositionally biased region" description="Basic and acidic residues" evidence="3">
    <location>
        <begin position="438"/>
        <end position="450"/>
    </location>
</feature>
<evidence type="ECO:0000313" key="5">
    <source>
        <dbReference type="EMBL" id="GMT10683.1"/>
    </source>
</evidence>
<feature type="compositionally biased region" description="Gly residues" evidence="3">
    <location>
        <begin position="451"/>
        <end position="464"/>
    </location>
</feature>
<dbReference type="GO" id="GO:0005634">
    <property type="term" value="C:nucleus"/>
    <property type="evidence" value="ECO:0007669"/>
    <property type="project" value="UniProtKB-SubCell"/>
</dbReference>
<feature type="compositionally biased region" description="Gly residues" evidence="3">
    <location>
        <begin position="511"/>
        <end position="520"/>
    </location>
</feature>
<evidence type="ECO:0000259" key="4">
    <source>
        <dbReference type="Pfam" id="PF08585"/>
    </source>
</evidence>
<feature type="region of interest" description="Disordered" evidence="3">
    <location>
        <begin position="199"/>
        <end position="218"/>
    </location>
</feature>
<feature type="compositionally biased region" description="Basic and acidic residues" evidence="3">
    <location>
        <begin position="234"/>
        <end position="272"/>
    </location>
</feature>
<feature type="region of interest" description="Disordered" evidence="3">
    <location>
        <begin position="234"/>
        <end position="479"/>
    </location>
</feature>
<feature type="compositionally biased region" description="Gly residues" evidence="3">
    <location>
        <begin position="396"/>
        <end position="410"/>
    </location>
</feature>
<feature type="compositionally biased region" description="Low complexity" evidence="3">
    <location>
        <begin position="314"/>
        <end position="326"/>
    </location>
</feature>
<feature type="compositionally biased region" description="Basic and acidic residues" evidence="3">
    <location>
        <begin position="335"/>
        <end position="395"/>
    </location>
</feature>
<dbReference type="InterPro" id="IPR013894">
    <property type="entry name" value="RMI1_OB"/>
</dbReference>
<dbReference type="AlphaFoldDB" id="A0AAV5UVD0"/>
<evidence type="ECO:0000256" key="3">
    <source>
        <dbReference type="SAM" id="MobiDB-lite"/>
    </source>
</evidence>
<dbReference type="PANTHER" id="PTHR13681">
    <property type="entry name" value="SURVIVAL OF MOTOR NEURON-RELATED-SPLICING FACTOR 30-RELATED"/>
    <property type="match status" value="1"/>
</dbReference>
<comment type="caution">
    <text evidence="5">The sequence shown here is derived from an EMBL/GenBank/DDBJ whole genome shotgun (WGS) entry which is preliminary data.</text>
</comment>
<feature type="region of interest" description="Disordered" evidence="3">
    <location>
        <begin position="502"/>
        <end position="530"/>
    </location>
</feature>
<dbReference type="Pfam" id="PF08585">
    <property type="entry name" value="RMI1_N_C"/>
    <property type="match status" value="1"/>
</dbReference>
<keyword evidence="2" id="KW-0539">Nucleus</keyword>
<dbReference type="InterPro" id="IPR042470">
    <property type="entry name" value="RMI1_N_C_sf"/>
</dbReference>
<evidence type="ECO:0000256" key="1">
    <source>
        <dbReference type="ARBA" id="ARBA00004123"/>
    </source>
</evidence>
<dbReference type="Gene3D" id="2.40.50.770">
    <property type="entry name" value="RecQ-mediated genome instability protein Rmi1, C-terminal domain"/>
    <property type="match status" value="1"/>
</dbReference>